<dbReference type="InterPro" id="IPR027417">
    <property type="entry name" value="P-loop_NTPase"/>
</dbReference>
<accession>A0A3D8JA12</accession>
<dbReference type="EMBL" id="NXLX01000003">
    <property type="protein sequence ID" value="RDU74272.1"/>
    <property type="molecule type" value="Genomic_DNA"/>
</dbReference>
<dbReference type="AlphaFoldDB" id="A0A3D8JA12"/>
<reference evidence="2 3" key="1">
    <citation type="submission" date="2018-04" db="EMBL/GenBank/DDBJ databases">
        <title>Novel Campyloabacter and Helicobacter Species and Strains.</title>
        <authorList>
            <person name="Mannion A.J."/>
            <person name="Shen Z."/>
            <person name="Fox J.G."/>
        </authorList>
    </citation>
    <scope>NUCLEOTIDE SEQUENCE [LARGE SCALE GENOMIC DNA]</scope>
    <source>
        <strain evidence="2 3">MIT 04-9362</strain>
    </source>
</reference>
<protein>
    <submittedName>
        <fullName evidence="2">Molybdopterin-guanine dinucleotide biosynthesis protein B</fullName>
    </submittedName>
</protein>
<dbReference type="InterPro" id="IPR052539">
    <property type="entry name" value="MGD_biosynthesis_adapter"/>
</dbReference>
<feature type="domain" description="Molybdopterin-guanine dinucleotide biosynthesis protein B (MobB)" evidence="1">
    <location>
        <begin position="4"/>
        <end position="118"/>
    </location>
</feature>
<organism evidence="2 3">
    <name type="scientific">Helicobacter anseris</name>
    <dbReference type="NCBI Taxonomy" id="375926"/>
    <lineage>
        <taxon>Bacteria</taxon>
        <taxon>Pseudomonadati</taxon>
        <taxon>Campylobacterota</taxon>
        <taxon>Epsilonproteobacteria</taxon>
        <taxon>Campylobacterales</taxon>
        <taxon>Helicobacteraceae</taxon>
        <taxon>Helicobacter</taxon>
    </lineage>
</organism>
<dbReference type="PANTHER" id="PTHR40072:SF1">
    <property type="entry name" value="MOLYBDOPTERIN-GUANINE DINUCLEOTIDE BIOSYNTHESIS ADAPTER PROTEIN"/>
    <property type="match status" value="1"/>
</dbReference>
<dbReference type="Gene3D" id="3.40.50.300">
    <property type="entry name" value="P-loop containing nucleotide triphosphate hydrolases"/>
    <property type="match status" value="1"/>
</dbReference>
<evidence type="ECO:0000313" key="3">
    <source>
        <dbReference type="Proteomes" id="UP000256695"/>
    </source>
</evidence>
<dbReference type="InterPro" id="IPR004435">
    <property type="entry name" value="MobB_dom"/>
</dbReference>
<proteinExistence type="predicted"/>
<dbReference type="OrthoDB" id="9786803at2"/>
<dbReference type="NCBIfam" id="TIGR00176">
    <property type="entry name" value="mobB"/>
    <property type="match status" value="1"/>
</dbReference>
<sequence length="168" mass="19249">MVRIVAFGGVSNSGKTTLIEKLILLLSDKYDILAIKHDSKNKAVFDTYGKDSEKFFRAGADVVISSNEKSAIFLHNKQELQKICLDFAFKDYIFIEGYKDIVIPRICVARGKIFYEEIKNSHAIAIDDMDLSWQKNSFCGEILNLNEVMMIFKWIEKNAKTPKELGWI</sequence>
<gene>
    <name evidence="2" type="primary">mobB</name>
    <name evidence="2" type="ORF">CQA57_01985</name>
</gene>
<dbReference type="GO" id="GO:0006777">
    <property type="term" value="P:Mo-molybdopterin cofactor biosynthetic process"/>
    <property type="evidence" value="ECO:0007669"/>
    <property type="project" value="InterPro"/>
</dbReference>
<comment type="caution">
    <text evidence="2">The sequence shown here is derived from an EMBL/GenBank/DDBJ whole genome shotgun (WGS) entry which is preliminary data.</text>
</comment>
<dbReference type="Proteomes" id="UP000256695">
    <property type="component" value="Unassembled WGS sequence"/>
</dbReference>
<dbReference type="SUPFAM" id="SSF52540">
    <property type="entry name" value="P-loop containing nucleoside triphosphate hydrolases"/>
    <property type="match status" value="1"/>
</dbReference>
<dbReference type="GO" id="GO:0005525">
    <property type="term" value="F:GTP binding"/>
    <property type="evidence" value="ECO:0007669"/>
    <property type="project" value="InterPro"/>
</dbReference>
<dbReference type="Pfam" id="PF03205">
    <property type="entry name" value="MobB"/>
    <property type="match status" value="1"/>
</dbReference>
<dbReference type="RefSeq" id="WP_115578567.1">
    <property type="nucleotide sequence ID" value="NZ_NXLX01000003.1"/>
</dbReference>
<evidence type="ECO:0000259" key="1">
    <source>
        <dbReference type="Pfam" id="PF03205"/>
    </source>
</evidence>
<dbReference type="PANTHER" id="PTHR40072">
    <property type="entry name" value="MOLYBDOPTERIN-GUANINE DINUCLEOTIDE BIOSYNTHESIS ADAPTER PROTEIN-RELATED"/>
    <property type="match status" value="1"/>
</dbReference>
<name>A0A3D8JA12_9HELI</name>
<keyword evidence="3" id="KW-1185">Reference proteome</keyword>
<evidence type="ECO:0000313" key="2">
    <source>
        <dbReference type="EMBL" id="RDU74272.1"/>
    </source>
</evidence>